<protein>
    <recommendedName>
        <fullName evidence="1">Zinc finger-XS domain-containing protein</fullName>
    </recommendedName>
</protein>
<organism evidence="2 3">
    <name type="scientific">Eragrostis curvula</name>
    <name type="common">weeping love grass</name>
    <dbReference type="NCBI Taxonomy" id="38414"/>
    <lineage>
        <taxon>Eukaryota</taxon>
        <taxon>Viridiplantae</taxon>
        <taxon>Streptophyta</taxon>
        <taxon>Embryophyta</taxon>
        <taxon>Tracheophyta</taxon>
        <taxon>Spermatophyta</taxon>
        <taxon>Magnoliopsida</taxon>
        <taxon>Liliopsida</taxon>
        <taxon>Poales</taxon>
        <taxon>Poaceae</taxon>
        <taxon>PACMAD clade</taxon>
        <taxon>Chloridoideae</taxon>
        <taxon>Eragrostideae</taxon>
        <taxon>Eragrostidinae</taxon>
        <taxon>Eragrostis</taxon>
    </lineage>
</organism>
<dbReference type="Pfam" id="PF03470">
    <property type="entry name" value="zf-XS"/>
    <property type="match status" value="1"/>
</dbReference>
<keyword evidence="3" id="KW-1185">Reference proteome</keyword>
<feature type="non-terminal residue" evidence="2">
    <location>
        <position position="1"/>
    </location>
</feature>
<sequence length="233" mass="26457">MEQNKGTVISMVWVGLQEGGRTEPPIFFVIVDAEGYPMMRLAVAMMGHAMPGADPEQEEPKEVIFFGPNVADLERRGECNIRRDGHPKRRGKKKNKRFTQWRRRGGWRDWIRKEQAMDGRFDPYEEAEKHAAALAAGLVDPDADEIEELKEQVLAQLRAGQYVVRRGGRYVCPFCNLAIREWSFKCALQHARDIGKSPAAEWEMKAKHRALTVFLSQDAQFAVDRANDGMGGV</sequence>
<dbReference type="AlphaFoldDB" id="A0A5J9SW92"/>
<accession>A0A5J9SW92</accession>
<reference evidence="2 3" key="1">
    <citation type="journal article" date="2019" name="Sci. Rep.">
        <title>A high-quality genome of Eragrostis curvula grass provides insights into Poaceae evolution and supports new strategies to enhance forage quality.</title>
        <authorList>
            <person name="Carballo J."/>
            <person name="Santos B.A.C.M."/>
            <person name="Zappacosta D."/>
            <person name="Garbus I."/>
            <person name="Selva J.P."/>
            <person name="Gallo C.A."/>
            <person name="Diaz A."/>
            <person name="Albertini E."/>
            <person name="Caccamo M."/>
            <person name="Echenique V."/>
        </authorList>
    </citation>
    <scope>NUCLEOTIDE SEQUENCE [LARGE SCALE GENOMIC DNA]</scope>
    <source>
        <strain evidence="3">cv. Victoria</strain>
        <tissue evidence="2">Leaf</tissue>
    </source>
</reference>
<gene>
    <name evidence="2" type="ORF">EJB05_51199</name>
</gene>
<dbReference type="Gramene" id="TVU03256">
    <property type="protein sequence ID" value="TVU03256"/>
    <property type="gene ID" value="EJB05_51199"/>
</dbReference>
<evidence type="ECO:0000313" key="3">
    <source>
        <dbReference type="Proteomes" id="UP000324897"/>
    </source>
</evidence>
<name>A0A5J9SW92_9POAL</name>
<dbReference type="Proteomes" id="UP000324897">
    <property type="component" value="Unassembled WGS sequence"/>
</dbReference>
<evidence type="ECO:0000259" key="1">
    <source>
        <dbReference type="Pfam" id="PF03470"/>
    </source>
</evidence>
<evidence type="ECO:0000313" key="2">
    <source>
        <dbReference type="EMBL" id="TVU03256.1"/>
    </source>
</evidence>
<proteinExistence type="predicted"/>
<comment type="caution">
    <text evidence="2">The sequence shown here is derived from an EMBL/GenBank/DDBJ whole genome shotgun (WGS) entry which is preliminary data.</text>
</comment>
<dbReference type="EMBL" id="RWGY01000200">
    <property type="protein sequence ID" value="TVU03256.1"/>
    <property type="molecule type" value="Genomic_DNA"/>
</dbReference>
<feature type="domain" description="Zinc finger-XS" evidence="1">
    <location>
        <begin position="172"/>
        <end position="211"/>
    </location>
</feature>
<dbReference type="InterPro" id="IPR005381">
    <property type="entry name" value="Znf-XS_domain"/>
</dbReference>
<dbReference type="GO" id="GO:0031047">
    <property type="term" value="P:regulatory ncRNA-mediated gene silencing"/>
    <property type="evidence" value="ECO:0007669"/>
    <property type="project" value="InterPro"/>
</dbReference>